<proteinExistence type="predicted"/>
<evidence type="ECO:0000256" key="1">
    <source>
        <dbReference type="SAM" id="MobiDB-lite"/>
    </source>
</evidence>
<keyword evidence="2" id="KW-0812">Transmembrane</keyword>
<feature type="compositionally biased region" description="Basic and acidic residues" evidence="1">
    <location>
        <begin position="496"/>
        <end position="509"/>
    </location>
</feature>
<dbReference type="InterPro" id="IPR012464">
    <property type="entry name" value="DUF1676"/>
</dbReference>
<organism evidence="3 4">
    <name type="scientific">Diaphorina citri</name>
    <name type="common">Asian citrus psyllid</name>
    <dbReference type="NCBI Taxonomy" id="121845"/>
    <lineage>
        <taxon>Eukaryota</taxon>
        <taxon>Metazoa</taxon>
        <taxon>Ecdysozoa</taxon>
        <taxon>Arthropoda</taxon>
        <taxon>Hexapoda</taxon>
        <taxon>Insecta</taxon>
        <taxon>Pterygota</taxon>
        <taxon>Neoptera</taxon>
        <taxon>Paraneoptera</taxon>
        <taxon>Hemiptera</taxon>
        <taxon>Sternorrhyncha</taxon>
        <taxon>Psylloidea</taxon>
        <taxon>Psyllidae</taxon>
        <taxon>Diaphorininae</taxon>
        <taxon>Diaphorina</taxon>
    </lineage>
</organism>
<feature type="compositionally biased region" description="Basic and acidic residues" evidence="1">
    <location>
        <begin position="95"/>
        <end position="106"/>
    </location>
</feature>
<name>A0A3Q0IQF2_DIACI</name>
<dbReference type="PaxDb" id="121845-A0A3Q0IQF2"/>
<feature type="region of interest" description="Disordered" evidence="1">
    <location>
        <begin position="484"/>
        <end position="509"/>
    </location>
</feature>
<reference evidence="4" key="1">
    <citation type="submission" date="2025-08" db="UniProtKB">
        <authorList>
            <consortium name="RefSeq"/>
        </authorList>
    </citation>
    <scope>IDENTIFICATION</scope>
</reference>
<feature type="region of interest" description="Disordered" evidence="1">
    <location>
        <begin position="23"/>
        <end position="106"/>
    </location>
</feature>
<evidence type="ECO:0000313" key="4">
    <source>
        <dbReference type="RefSeq" id="XP_026678482.1"/>
    </source>
</evidence>
<dbReference type="GO" id="GO:0016020">
    <property type="term" value="C:membrane"/>
    <property type="evidence" value="ECO:0007669"/>
    <property type="project" value="TreeGrafter"/>
</dbReference>
<protein>
    <submittedName>
        <fullName evidence="4">Uncharacterized protein LOC103507946</fullName>
    </submittedName>
</protein>
<feature type="compositionally biased region" description="Acidic residues" evidence="1">
    <location>
        <begin position="80"/>
        <end position="94"/>
    </location>
</feature>
<accession>A0A3Q0IQF2</accession>
<dbReference type="AlphaFoldDB" id="A0A3Q0IQF2"/>
<dbReference type="RefSeq" id="XP_026678482.1">
    <property type="nucleotide sequence ID" value="XM_026822681.1"/>
</dbReference>
<dbReference type="Proteomes" id="UP000079169">
    <property type="component" value="Unplaced"/>
</dbReference>
<feature type="compositionally biased region" description="Acidic residues" evidence="1">
    <location>
        <begin position="486"/>
        <end position="495"/>
    </location>
</feature>
<evidence type="ECO:0000256" key="2">
    <source>
        <dbReference type="SAM" id="Phobius"/>
    </source>
</evidence>
<feature type="compositionally biased region" description="Basic and acidic residues" evidence="1">
    <location>
        <begin position="69"/>
        <end position="79"/>
    </location>
</feature>
<dbReference type="Pfam" id="PF07898">
    <property type="entry name" value="DUF1676"/>
    <property type="match status" value="1"/>
</dbReference>
<feature type="transmembrane region" description="Helical" evidence="2">
    <location>
        <begin position="201"/>
        <end position="220"/>
    </location>
</feature>
<keyword evidence="2" id="KW-0472">Membrane</keyword>
<sequence>MNNRNKKVPTNLNDKIQENGHKTIDKDVKHNGNHHNILSITGRPEEQLQKYEKIGKHNVAKDGLGGPKDQLERVDKDFTEGDNNDDYDEEEGEDHGDSYGDGTEKTVSEKGLDKIDVDFYTHLLSQNKSGGPWLSAELLDEEFLDYLARKFDRYFRTRNLKIQIVESVKKIDREVFGGILPTAESGRRGTATYRKKSKIPLSFIITIAAALGLILLKILAAKTILLSKLALLLAGLQFFKSGHGGSSKYTGSTTTLSDGGKSNIEIATAKRRNSECAANAALVTHYNEGVRSVAVNEAAGAATIGLGDSILVRQPMSGHVNYDYNRRNVLQRADYFDPYVQEDPKLFVPNDFYQNIKAVAPNGYYRNGPKDEYVAQYIANDALPNAIVLNEYVKSDHNEYGKSDQVNNREEFRRRMDKEGDKRDKEMNRMDQGMDKMEHGMDKMHHGMDKMHHGMNKMHHLMNEVDHRMDKEVYNTDKGIHKIDKEDLEDTGETENDPRKKIPRLDHKNDIDNTVDSLRENYHPIWKTLEER</sequence>
<feature type="region of interest" description="Disordered" evidence="1">
    <location>
        <begin position="411"/>
        <end position="430"/>
    </location>
</feature>
<dbReference type="PANTHER" id="PTHR21879">
    <property type="entry name" value="FI03362P-RELATED-RELATED"/>
    <property type="match status" value="1"/>
</dbReference>
<gene>
    <name evidence="4" type="primary">LOC103507946</name>
</gene>
<keyword evidence="3" id="KW-1185">Reference proteome</keyword>
<evidence type="ECO:0000313" key="3">
    <source>
        <dbReference type="Proteomes" id="UP000079169"/>
    </source>
</evidence>
<dbReference type="KEGG" id="dci:103507946"/>
<feature type="compositionally biased region" description="Basic and acidic residues" evidence="1">
    <location>
        <begin position="43"/>
        <end position="55"/>
    </location>
</feature>
<keyword evidence="2" id="KW-1133">Transmembrane helix</keyword>
<dbReference type="GeneID" id="103507946"/>